<evidence type="ECO:0000313" key="6">
    <source>
        <dbReference type="EMBL" id="KAK3393608.1"/>
    </source>
</evidence>
<keyword evidence="7" id="KW-1185">Reference proteome</keyword>
<feature type="domain" description="N-acetyltransferase" evidence="5">
    <location>
        <begin position="27"/>
        <end position="205"/>
    </location>
</feature>
<proteinExistence type="inferred from homology"/>
<protein>
    <submittedName>
        <fullName evidence="6">Acyl-CoA N-acyltransferase</fullName>
    </submittedName>
</protein>
<dbReference type="InterPro" id="IPR016181">
    <property type="entry name" value="Acyl_CoA_acyltransferase"/>
</dbReference>
<dbReference type="SUPFAM" id="SSF55729">
    <property type="entry name" value="Acyl-CoA N-acyltransferases (Nat)"/>
    <property type="match status" value="1"/>
</dbReference>
<comment type="similarity">
    <text evidence="3">Belongs to the acetyltransferase family. RimJ subfamily.</text>
</comment>
<evidence type="ECO:0000256" key="2">
    <source>
        <dbReference type="ARBA" id="ARBA00023315"/>
    </source>
</evidence>
<evidence type="ECO:0000313" key="7">
    <source>
        <dbReference type="Proteomes" id="UP001285441"/>
    </source>
</evidence>
<gene>
    <name evidence="6" type="ORF">B0H63DRAFT_516788</name>
</gene>
<name>A0AAE0U7A4_9PEZI</name>
<evidence type="ECO:0000256" key="1">
    <source>
        <dbReference type="ARBA" id="ARBA00022679"/>
    </source>
</evidence>
<dbReference type="PANTHER" id="PTHR43792:SF8">
    <property type="entry name" value="[RIBOSOMAL PROTEIN US5]-ALANINE N-ACETYLTRANSFERASE"/>
    <property type="match status" value="1"/>
</dbReference>
<sequence>MAATTTSPPTDPLPTTTPAPIVTTPRILIRPWSQADAEDMHKAANNLKVARYMTLRFPSPHTLASAEEWITLTTTSAATVGKHFAICLQPEGTPVGGIGLTPPPGNGVEPRTRELGYWLGEAAWGQGLATEAVTAFTRWAFSALGPEEGLRRIDAWVFGGNEASGRVLTKAGFVLEGRRRKAGFKFGEEFDIVLYGLLREELPLPN</sequence>
<dbReference type="PROSITE" id="PS51186">
    <property type="entry name" value="GNAT"/>
    <property type="match status" value="1"/>
</dbReference>
<dbReference type="InterPro" id="IPR000182">
    <property type="entry name" value="GNAT_dom"/>
</dbReference>
<evidence type="ECO:0000256" key="4">
    <source>
        <dbReference type="SAM" id="MobiDB-lite"/>
    </source>
</evidence>
<keyword evidence="2" id="KW-0012">Acyltransferase</keyword>
<reference evidence="6" key="1">
    <citation type="journal article" date="2023" name="Mol. Phylogenet. Evol.">
        <title>Genome-scale phylogeny and comparative genomics of the fungal order Sordariales.</title>
        <authorList>
            <person name="Hensen N."/>
            <person name="Bonometti L."/>
            <person name="Westerberg I."/>
            <person name="Brannstrom I.O."/>
            <person name="Guillou S."/>
            <person name="Cros-Aarteil S."/>
            <person name="Calhoun S."/>
            <person name="Haridas S."/>
            <person name="Kuo A."/>
            <person name="Mondo S."/>
            <person name="Pangilinan J."/>
            <person name="Riley R."/>
            <person name="LaButti K."/>
            <person name="Andreopoulos B."/>
            <person name="Lipzen A."/>
            <person name="Chen C."/>
            <person name="Yan M."/>
            <person name="Daum C."/>
            <person name="Ng V."/>
            <person name="Clum A."/>
            <person name="Steindorff A."/>
            <person name="Ohm R.A."/>
            <person name="Martin F."/>
            <person name="Silar P."/>
            <person name="Natvig D.O."/>
            <person name="Lalanne C."/>
            <person name="Gautier V."/>
            <person name="Ament-Velasquez S.L."/>
            <person name="Kruys A."/>
            <person name="Hutchinson M.I."/>
            <person name="Powell A.J."/>
            <person name="Barry K."/>
            <person name="Miller A.N."/>
            <person name="Grigoriev I.V."/>
            <person name="Debuchy R."/>
            <person name="Gladieux P."/>
            <person name="Hiltunen Thoren M."/>
            <person name="Johannesson H."/>
        </authorList>
    </citation>
    <scope>NUCLEOTIDE SEQUENCE</scope>
    <source>
        <strain evidence="6">CBS 232.78</strain>
    </source>
</reference>
<dbReference type="EMBL" id="JAULSW010000001">
    <property type="protein sequence ID" value="KAK3393608.1"/>
    <property type="molecule type" value="Genomic_DNA"/>
</dbReference>
<evidence type="ECO:0000259" key="5">
    <source>
        <dbReference type="PROSITE" id="PS51186"/>
    </source>
</evidence>
<keyword evidence="1" id="KW-0808">Transferase</keyword>
<dbReference type="GO" id="GO:0016747">
    <property type="term" value="F:acyltransferase activity, transferring groups other than amino-acyl groups"/>
    <property type="evidence" value="ECO:0007669"/>
    <property type="project" value="InterPro"/>
</dbReference>
<organism evidence="6 7">
    <name type="scientific">Podospora didyma</name>
    <dbReference type="NCBI Taxonomy" id="330526"/>
    <lineage>
        <taxon>Eukaryota</taxon>
        <taxon>Fungi</taxon>
        <taxon>Dikarya</taxon>
        <taxon>Ascomycota</taxon>
        <taxon>Pezizomycotina</taxon>
        <taxon>Sordariomycetes</taxon>
        <taxon>Sordariomycetidae</taxon>
        <taxon>Sordariales</taxon>
        <taxon>Podosporaceae</taxon>
        <taxon>Podospora</taxon>
    </lineage>
</organism>
<comment type="caution">
    <text evidence="6">The sequence shown here is derived from an EMBL/GenBank/DDBJ whole genome shotgun (WGS) entry which is preliminary data.</text>
</comment>
<evidence type="ECO:0000256" key="3">
    <source>
        <dbReference type="ARBA" id="ARBA00038502"/>
    </source>
</evidence>
<dbReference type="InterPro" id="IPR051531">
    <property type="entry name" value="N-acetyltransferase"/>
</dbReference>
<reference evidence="6" key="2">
    <citation type="submission" date="2023-06" db="EMBL/GenBank/DDBJ databases">
        <authorList>
            <consortium name="Lawrence Berkeley National Laboratory"/>
            <person name="Haridas S."/>
            <person name="Hensen N."/>
            <person name="Bonometti L."/>
            <person name="Westerberg I."/>
            <person name="Brannstrom I.O."/>
            <person name="Guillou S."/>
            <person name="Cros-Aarteil S."/>
            <person name="Calhoun S."/>
            <person name="Kuo A."/>
            <person name="Mondo S."/>
            <person name="Pangilinan J."/>
            <person name="Riley R."/>
            <person name="LaButti K."/>
            <person name="Andreopoulos B."/>
            <person name="Lipzen A."/>
            <person name="Chen C."/>
            <person name="Yanf M."/>
            <person name="Daum C."/>
            <person name="Ng V."/>
            <person name="Clum A."/>
            <person name="Steindorff A."/>
            <person name="Ohm R."/>
            <person name="Martin F."/>
            <person name="Silar P."/>
            <person name="Natvig D."/>
            <person name="Lalanne C."/>
            <person name="Gautier V."/>
            <person name="Ament-velasquez S.L."/>
            <person name="Kruys A."/>
            <person name="Hutchinson M.I."/>
            <person name="Powell A.J."/>
            <person name="Barry K."/>
            <person name="Miller A.N."/>
            <person name="Grigoriev I.V."/>
            <person name="Debuchy R."/>
            <person name="Gladieux P."/>
            <person name="Thoren M.H."/>
            <person name="Johannesson H."/>
        </authorList>
    </citation>
    <scope>NUCLEOTIDE SEQUENCE</scope>
    <source>
        <strain evidence="6">CBS 232.78</strain>
    </source>
</reference>
<accession>A0AAE0U7A4</accession>
<dbReference type="PANTHER" id="PTHR43792">
    <property type="entry name" value="GNAT FAMILY, PUTATIVE (AFU_ORTHOLOGUE AFUA_3G00765)-RELATED-RELATED"/>
    <property type="match status" value="1"/>
</dbReference>
<dbReference type="Proteomes" id="UP001285441">
    <property type="component" value="Unassembled WGS sequence"/>
</dbReference>
<dbReference type="AlphaFoldDB" id="A0AAE0U7A4"/>
<dbReference type="Gene3D" id="3.40.630.30">
    <property type="match status" value="1"/>
</dbReference>
<dbReference type="Pfam" id="PF13302">
    <property type="entry name" value="Acetyltransf_3"/>
    <property type="match status" value="1"/>
</dbReference>
<feature type="region of interest" description="Disordered" evidence="4">
    <location>
        <begin position="1"/>
        <end position="22"/>
    </location>
</feature>